<accession>A0ABP0VYT3</accession>
<proteinExistence type="predicted"/>
<keyword evidence="2" id="KW-0472">Membrane</keyword>
<reference evidence="3" key="1">
    <citation type="submission" date="2024-02" db="EMBL/GenBank/DDBJ databases">
        <authorList>
            <consortium name="ELIXIR-Norway"/>
            <consortium name="Elixir Norway"/>
        </authorList>
    </citation>
    <scope>NUCLEOTIDE SEQUENCE</scope>
</reference>
<keyword evidence="2" id="KW-0812">Transmembrane</keyword>
<feature type="non-terminal residue" evidence="3">
    <location>
        <position position="117"/>
    </location>
</feature>
<name>A0ABP0VYT3_9BRYO</name>
<organism evidence="3 4">
    <name type="scientific">Sphagnum jensenii</name>
    <dbReference type="NCBI Taxonomy" id="128206"/>
    <lineage>
        <taxon>Eukaryota</taxon>
        <taxon>Viridiplantae</taxon>
        <taxon>Streptophyta</taxon>
        <taxon>Embryophyta</taxon>
        <taxon>Bryophyta</taxon>
        <taxon>Sphagnophytina</taxon>
        <taxon>Sphagnopsida</taxon>
        <taxon>Sphagnales</taxon>
        <taxon>Sphagnaceae</taxon>
        <taxon>Sphagnum</taxon>
    </lineage>
</organism>
<keyword evidence="4" id="KW-1185">Reference proteome</keyword>
<gene>
    <name evidence="3" type="ORF">CSSPJE1EN1_LOCUS4013</name>
</gene>
<feature type="transmembrane region" description="Helical" evidence="2">
    <location>
        <begin position="100"/>
        <end position="116"/>
    </location>
</feature>
<evidence type="ECO:0000313" key="3">
    <source>
        <dbReference type="EMBL" id="CAK9258535.1"/>
    </source>
</evidence>
<feature type="region of interest" description="Disordered" evidence="1">
    <location>
        <begin position="1"/>
        <end position="39"/>
    </location>
</feature>
<evidence type="ECO:0000313" key="4">
    <source>
        <dbReference type="Proteomes" id="UP001497444"/>
    </source>
</evidence>
<keyword evidence="2" id="KW-1133">Transmembrane helix</keyword>
<dbReference type="Proteomes" id="UP001497444">
    <property type="component" value="Chromosome 11"/>
</dbReference>
<evidence type="ECO:0000256" key="1">
    <source>
        <dbReference type="SAM" id="MobiDB-lite"/>
    </source>
</evidence>
<feature type="compositionally biased region" description="Basic residues" evidence="1">
    <location>
        <begin position="1"/>
        <end position="11"/>
    </location>
</feature>
<feature type="non-terminal residue" evidence="3">
    <location>
        <position position="1"/>
    </location>
</feature>
<protein>
    <submittedName>
        <fullName evidence="3">Uncharacterized protein</fullName>
    </submittedName>
</protein>
<evidence type="ECO:0000256" key="2">
    <source>
        <dbReference type="SAM" id="Phobius"/>
    </source>
</evidence>
<sequence>MTATHCRRRPGLRPSPRVDSGQRMHARSASQARRPWTGSALREEDERVCEAVVLSMASPNCGSGSSSRRHPSHCSTCQIPVLIRTLLSLMDCVTSRKRELFYFFLFGVLKGVLHMGF</sequence>
<dbReference type="EMBL" id="OZ020106">
    <property type="protein sequence ID" value="CAK9258535.1"/>
    <property type="molecule type" value="Genomic_DNA"/>
</dbReference>